<dbReference type="InterPro" id="IPR002885">
    <property type="entry name" value="PPR_rpt"/>
</dbReference>
<dbReference type="OrthoDB" id="185373at2759"/>
<feature type="repeat" description="PPR" evidence="2">
    <location>
        <begin position="374"/>
        <end position="408"/>
    </location>
</feature>
<name>A0A5J5B574_9ASTE</name>
<dbReference type="Pfam" id="PF12854">
    <property type="entry name" value="PPR_1"/>
    <property type="match status" value="1"/>
</dbReference>
<gene>
    <name evidence="3" type="ORF">F0562_026917</name>
</gene>
<evidence type="ECO:0000313" key="4">
    <source>
        <dbReference type="Proteomes" id="UP000325577"/>
    </source>
</evidence>
<feature type="repeat" description="PPR" evidence="2">
    <location>
        <begin position="339"/>
        <end position="373"/>
    </location>
</feature>
<dbReference type="AlphaFoldDB" id="A0A5J5B574"/>
<evidence type="ECO:0000256" key="2">
    <source>
        <dbReference type="PROSITE-ProRule" id="PRU00708"/>
    </source>
</evidence>
<dbReference type="EMBL" id="CM018038">
    <property type="protein sequence ID" value="KAA8537396.1"/>
    <property type="molecule type" value="Genomic_DNA"/>
</dbReference>
<dbReference type="NCBIfam" id="TIGR00756">
    <property type="entry name" value="PPR"/>
    <property type="match status" value="4"/>
</dbReference>
<feature type="repeat" description="PPR" evidence="2">
    <location>
        <begin position="269"/>
        <end position="303"/>
    </location>
</feature>
<dbReference type="InterPro" id="IPR011990">
    <property type="entry name" value="TPR-like_helical_dom_sf"/>
</dbReference>
<keyword evidence="4" id="KW-1185">Reference proteome</keyword>
<sequence>MAAQFASFSVRFSRTRYISLCRRSSISMFPFSTLDVTLNYVNDEPSEKHTTNQSNTDERRVLDELSDLLPIRHKTSIQNIQTESPSGKKLSIRAVDGFLSPEEKLRGVFLQKLRGKTAIERALANVGVELTIDVVSKVVNRGNLGGEAMIVFFNWAIEQQAIHKDIDSFHIILKAVGRRKFFTNMVEILHDMRMQGINPNSETLFIVMDSFIRADQVSKAIKIFGQLEEFGSKRDVESLNVLLQCLCQRSHVGAANSFLNKMKGKIPFDRLTYNLIIFGWSKFGMVSEIQRTLKAMIADGINPDNLTFSYLIEGLGRAGQINDAVEIFENLEGKGCAPDTGVYNALISNFISVGDFDECMKYYDSMLSKNCDPNMDTYTRLIVAFLKARKVADALEMFDEMIGRGIIPPTGTVTSFIEPICTYGPPHAALMIYRKARKVGCRISLSAYKLLLMRLSRFGKCGILLNLWDEMQESGYSSDMEVYEHVINGLCNTGQLESAVLVMEESLRKGFCPSKFICSKLNNKLLTSNKVERAYKLFLKIKDARHNENARSYWHAKGWHF</sequence>
<organism evidence="3 4">
    <name type="scientific">Nyssa sinensis</name>
    <dbReference type="NCBI Taxonomy" id="561372"/>
    <lineage>
        <taxon>Eukaryota</taxon>
        <taxon>Viridiplantae</taxon>
        <taxon>Streptophyta</taxon>
        <taxon>Embryophyta</taxon>
        <taxon>Tracheophyta</taxon>
        <taxon>Spermatophyta</taxon>
        <taxon>Magnoliopsida</taxon>
        <taxon>eudicotyledons</taxon>
        <taxon>Gunneridae</taxon>
        <taxon>Pentapetalae</taxon>
        <taxon>asterids</taxon>
        <taxon>Cornales</taxon>
        <taxon>Nyssaceae</taxon>
        <taxon>Nyssa</taxon>
    </lineage>
</organism>
<reference evidence="3 4" key="1">
    <citation type="submission" date="2019-09" db="EMBL/GenBank/DDBJ databases">
        <title>A chromosome-level genome assembly of the Chinese tupelo Nyssa sinensis.</title>
        <authorList>
            <person name="Yang X."/>
            <person name="Kang M."/>
            <person name="Yang Y."/>
            <person name="Xiong H."/>
            <person name="Wang M."/>
            <person name="Zhang Z."/>
            <person name="Wang Z."/>
            <person name="Wu H."/>
            <person name="Ma T."/>
            <person name="Liu J."/>
            <person name="Xi Z."/>
        </authorList>
    </citation>
    <scope>NUCLEOTIDE SEQUENCE [LARGE SCALE GENOMIC DNA]</scope>
    <source>
        <strain evidence="3">J267</strain>
        <tissue evidence="3">Leaf</tissue>
    </source>
</reference>
<accession>A0A5J5B574</accession>
<proteinExistence type="predicted"/>
<dbReference type="PANTHER" id="PTHR47932">
    <property type="entry name" value="ATPASE EXPRESSION PROTEIN 3"/>
    <property type="match status" value="1"/>
</dbReference>
<dbReference type="GO" id="GO:0003729">
    <property type="term" value="F:mRNA binding"/>
    <property type="evidence" value="ECO:0007669"/>
    <property type="project" value="TreeGrafter"/>
</dbReference>
<dbReference type="Proteomes" id="UP000325577">
    <property type="component" value="Linkage Group LG15"/>
</dbReference>
<feature type="repeat" description="PPR" evidence="2">
    <location>
        <begin position="165"/>
        <end position="199"/>
    </location>
</feature>
<dbReference type="Pfam" id="PF13041">
    <property type="entry name" value="PPR_2"/>
    <property type="match status" value="1"/>
</dbReference>
<dbReference type="Pfam" id="PF01535">
    <property type="entry name" value="PPR"/>
    <property type="match status" value="3"/>
</dbReference>
<evidence type="ECO:0000313" key="3">
    <source>
        <dbReference type="EMBL" id="KAA8537396.1"/>
    </source>
</evidence>
<feature type="repeat" description="PPR" evidence="2">
    <location>
        <begin position="479"/>
        <end position="513"/>
    </location>
</feature>
<evidence type="ECO:0000256" key="1">
    <source>
        <dbReference type="ARBA" id="ARBA00022737"/>
    </source>
</evidence>
<protein>
    <recommendedName>
        <fullName evidence="5">Pentacotripeptide-repeat region of PRORP domain-containing protein</fullName>
    </recommendedName>
</protein>
<feature type="repeat" description="PPR" evidence="2">
    <location>
        <begin position="304"/>
        <end position="338"/>
    </location>
</feature>
<evidence type="ECO:0008006" key="5">
    <source>
        <dbReference type="Google" id="ProtNLM"/>
    </source>
</evidence>
<keyword evidence="1" id="KW-0677">Repeat</keyword>
<dbReference type="PANTHER" id="PTHR47932:SF44">
    <property type="entry name" value="MIOREX COMPLEX COMPONENT 1"/>
    <property type="match status" value="1"/>
</dbReference>
<dbReference type="PROSITE" id="PS51375">
    <property type="entry name" value="PPR"/>
    <property type="match status" value="6"/>
</dbReference>
<dbReference type="Gene3D" id="1.25.40.10">
    <property type="entry name" value="Tetratricopeptide repeat domain"/>
    <property type="match status" value="4"/>
</dbReference>